<gene>
    <name evidence="1" type="ORF">AMON00008_LOCUS37408</name>
    <name evidence="2" type="ORF">AMON00008_LOCUS37409</name>
</gene>
<organism evidence="2">
    <name type="scientific">Alexandrium monilatum</name>
    <dbReference type="NCBI Taxonomy" id="311494"/>
    <lineage>
        <taxon>Eukaryota</taxon>
        <taxon>Sar</taxon>
        <taxon>Alveolata</taxon>
        <taxon>Dinophyceae</taxon>
        <taxon>Gonyaulacales</taxon>
        <taxon>Pyrocystaceae</taxon>
        <taxon>Alexandrium</taxon>
    </lineage>
</organism>
<reference evidence="2" key="1">
    <citation type="submission" date="2021-01" db="EMBL/GenBank/DDBJ databases">
        <authorList>
            <person name="Corre E."/>
            <person name="Pelletier E."/>
            <person name="Niang G."/>
            <person name="Scheremetjew M."/>
            <person name="Finn R."/>
            <person name="Kale V."/>
            <person name="Holt S."/>
            <person name="Cochrane G."/>
            <person name="Meng A."/>
            <person name="Brown T."/>
            <person name="Cohen L."/>
        </authorList>
    </citation>
    <scope>NUCLEOTIDE SEQUENCE</scope>
    <source>
        <strain evidence="2">CCMP3105</strain>
    </source>
</reference>
<evidence type="ECO:0000313" key="1">
    <source>
        <dbReference type="EMBL" id="CAE4618605.1"/>
    </source>
</evidence>
<dbReference type="EMBL" id="HBNR01053305">
    <property type="protein sequence ID" value="CAE4618605.1"/>
    <property type="molecule type" value="Transcribed_RNA"/>
</dbReference>
<name>A0A6T1HAH4_9DINO</name>
<accession>A0A6T1HAH4</accession>
<dbReference type="EMBL" id="HBNR01053306">
    <property type="protein sequence ID" value="CAE4618607.1"/>
    <property type="molecule type" value="Transcribed_RNA"/>
</dbReference>
<protein>
    <submittedName>
        <fullName evidence="2">Uncharacterized protein</fullName>
    </submittedName>
</protein>
<dbReference type="AlphaFoldDB" id="A0A6T1HAH4"/>
<proteinExistence type="predicted"/>
<sequence length="197" mass="20614">MLPEALSGSELARFARCVRDLRVDNLGAAGVRALLARLGIGDVPAAFVARALRGCPLLAPPAPSALGPLPCRVFCYAEYRVEAVGELLTGSLTRENGLRKDGGLPRPRWLRAVPLPIGAFVDRELCAEFQLLEAACEVLARGGRGGAPLTGASGSLQLVVNGTSCLSCVCAMRQFQILWPGMRLSVGMTCRGGAAGL</sequence>
<evidence type="ECO:0000313" key="2">
    <source>
        <dbReference type="EMBL" id="CAE4618607.1"/>
    </source>
</evidence>